<protein>
    <submittedName>
        <fullName evidence="1 3">Uncharacterized protein</fullName>
    </submittedName>
</protein>
<reference evidence="3" key="3">
    <citation type="submission" date="2025-04" db="UniProtKB">
        <authorList>
            <consortium name="RefSeq"/>
        </authorList>
    </citation>
    <scope>IDENTIFICATION</scope>
    <source>
        <strain evidence="3">CBS 304.34</strain>
    </source>
</reference>
<reference evidence="1 3" key="1">
    <citation type="journal article" date="2020" name="Stud. Mycol.">
        <title>101 Dothideomycetes genomes: a test case for predicting lifestyles and emergence of pathogens.</title>
        <authorList>
            <person name="Haridas S."/>
            <person name="Albert R."/>
            <person name="Binder M."/>
            <person name="Bloem J."/>
            <person name="Labutti K."/>
            <person name="Salamov A."/>
            <person name="Andreopoulos B."/>
            <person name="Baker S."/>
            <person name="Barry K."/>
            <person name="Bills G."/>
            <person name="Bluhm B."/>
            <person name="Cannon C."/>
            <person name="Castanera R."/>
            <person name="Culley D."/>
            <person name="Daum C."/>
            <person name="Ezra D."/>
            <person name="Gonzalez J."/>
            <person name="Henrissat B."/>
            <person name="Kuo A."/>
            <person name="Liang C."/>
            <person name="Lipzen A."/>
            <person name="Lutzoni F."/>
            <person name="Magnuson J."/>
            <person name="Mondo S."/>
            <person name="Nolan M."/>
            <person name="Ohm R."/>
            <person name="Pangilinan J."/>
            <person name="Park H.-J."/>
            <person name="Ramirez L."/>
            <person name="Alfaro M."/>
            <person name="Sun H."/>
            <person name="Tritt A."/>
            <person name="Yoshinaga Y."/>
            <person name="Zwiers L.-H."/>
            <person name="Turgeon B."/>
            <person name="Goodwin S."/>
            <person name="Spatafora J."/>
            <person name="Crous P."/>
            <person name="Grigoriev I."/>
        </authorList>
    </citation>
    <scope>NUCLEOTIDE SEQUENCE</scope>
    <source>
        <strain evidence="1 3">CBS 304.34</strain>
    </source>
</reference>
<organism evidence="1">
    <name type="scientific">Mytilinidion resinicola</name>
    <dbReference type="NCBI Taxonomy" id="574789"/>
    <lineage>
        <taxon>Eukaryota</taxon>
        <taxon>Fungi</taxon>
        <taxon>Dikarya</taxon>
        <taxon>Ascomycota</taxon>
        <taxon>Pezizomycotina</taxon>
        <taxon>Dothideomycetes</taxon>
        <taxon>Pleosporomycetidae</taxon>
        <taxon>Mytilinidiales</taxon>
        <taxon>Mytilinidiaceae</taxon>
        <taxon>Mytilinidion</taxon>
    </lineage>
</organism>
<evidence type="ECO:0000313" key="1">
    <source>
        <dbReference type="EMBL" id="KAF2813814.1"/>
    </source>
</evidence>
<dbReference type="AlphaFoldDB" id="A0A6A6Z0L4"/>
<gene>
    <name evidence="1 3" type="ORF">BDZ99DRAFT_553772</name>
</gene>
<sequence>MWLTEELDEEVTEVLRAVDVVAVLIEEADVRTEEVDARVDDTLELLLLLVELDFFVDENDDVLVDEAVEEGQVGVSFRLVQEADPVTVLVYVFPSEVARLLHVHGAVGQVGVSFRLVQEADPVTVLVLILPSEVARLLHVHGAVVVDALEEVVV</sequence>
<dbReference type="GeneID" id="54467998"/>
<dbReference type="EMBL" id="MU003695">
    <property type="protein sequence ID" value="KAF2813814.1"/>
    <property type="molecule type" value="Genomic_DNA"/>
</dbReference>
<dbReference type="RefSeq" id="XP_033580778.1">
    <property type="nucleotide sequence ID" value="XM_033727105.1"/>
</dbReference>
<keyword evidence="2" id="KW-1185">Reference proteome</keyword>
<proteinExistence type="predicted"/>
<name>A0A6A6Z0L4_9PEZI</name>
<evidence type="ECO:0000313" key="2">
    <source>
        <dbReference type="Proteomes" id="UP000504636"/>
    </source>
</evidence>
<reference evidence="3" key="2">
    <citation type="submission" date="2020-04" db="EMBL/GenBank/DDBJ databases">
        <authorList>
            <consortium name="NCBI Genome Project"/>
        </authorList>
    </citation>
    <scope>NUCLEOTIDE SEQUENCE</scope>
    <source>
        <strain evidence="3">CBS 304.34</strain>
    </source>
</reference>
<dbReference type="Proteomes" id="UP000504636">
    <property type="component" value="Unplaced"/>
</dbReference>
<evidence type="ECO:0000313" key="3">
    <source>
        <dbReference type="RefSeq" id="XP_033580778.1"/>
    </source>
</evidence>
<accession>A0A6A6Z0L4</accession>